<comment type="similarity">
    <text evidence="2">Belongs to the zinc-containing alcohol dehydrogenase family.</text>
</comment>
<feature type="non-terminal residue" evidence="6">
    <location>
        <position position="1"/>
    </location>
</feature>
<proteinExistence type="inferred from homology"/>
<comment type="cofactor">
    <cofactor evidence="1">
        <name>Zn(2+)</name>
        <dbReference type="ChEBI" id="CHEBI:29105"/>
    </cofactor>
</comment>
<sequence length="88" mass="9627">GKIVLVGIPTKPVEFPFESIIFPEKDIIPVQGYVDEFPAAISLLASGMIDADTMITDKIKLDDIVEKGFEVMAGEQKAEHIKILVSPE</sequence>
<evidence type="ECO:0000256" key="1">
    <source>
        <dbReference type="ARBA" id="ARBA00001947"/>
    </source>
</evidence>
<keyword evidence="3" id="KW-0479">Metal-binding</keyword>
<accession>X0V8Q3</accession>
<evidence type="ECO:0000256" key="4">
    <source>
        <dbReference type="ARBA" id="ARBA00022833"/>
    </source>
</evidence>
<gene>
    <name evidence="6" type="ORF">S01H1_59537</name>
</gene>
<dbReference type="PANTHER" id="PTHR43161">
    <property type="entry name" value="SORBITOL DEHYDROGENASE"/>
    <property type="match status" value="1"/>
</dbReference>
<reference evidence="6" key="1">
    <citation type="journal article" date="2014" name="Front. Microbiol.">
        <title>High frequency of phylogenetically diverse reductive dehalogenase-homologous genes in deep subseafloor sedimentary metagenomes.</title>
        <authorList>
            <person name="Kawai M."/>
            <person name="Futagami T."/>
            <person name="Toyoda A."/>
            <person name="Takaki Y."/>
            <person name="Nishi S."/>
            <person name="Hori S."/>
            <person name="Arai W."/>
            <person name="Tsubouchi T."/>
            <person name="Morono Y."/>
            <person name="Uchiyama I."/>
            <person name="Ito T."/>
            <person name="Fujiyama A."/>
            <person name="Inagaki F."/>
            <person name="Takami H."/>
        </authorList>
    </citation>
    <scope>NUCLEOTIDE SEQUENCE</scope>
    <source>
        <strain evidence="6">Expedition CK06-06</strain>
    </source>
</reference>
<dbReference type="GO" id="GO:0016491">
    <property type="term" value="F:oxidoreductase activity"/>
    <property type="evidence" value="ECO:0007669"/>
    <property type="project" value="UniProtKB-KW"/>
</dbReference>
<evidence type="ECO:0008006" key="7">
    <source>
        <dbReference type="Google" id="ProtNLM"/>
    </source>
</evidence>
<organism evidence="6">
    <name type="scientific">marine sediment metagenome</name>
    <dbReference type="NCBI Taxonomy" id="412755"/>
    <lineage>
        <taxon>unclassified sequences</taxon>
        <taxon>metagenomes</taxon>
        <taxon>ecological metagenomes</taxon>
    </lineage>
</organism>
<dbReference type="EMBL" id="BARS01038945">
    <property type="protein sequence ID" value="GAG14534.1"/>
    <property type="molecule type" value="Genomic_DNA"/>
</dbReference>
<evidence type="ECO:0000256" key="2">
    <source>
        <dbReference type="ARBA" id="ARBA00008072"/>
    </source>
</evidence>
<dbReference type="GO" id="GO:0046872">
    <property type="term" value="F:metal ion binding"/>
    <property type="evidence" value="ECO:0007669"/>
    <property type="project" value="UniProtKB-KW"/>
</dbReference>
<dbReference type="PANTHER" id="PTHR43161:SF23">
    <property type="entry name" value="(R,R)-BUTANEDIOL DEHYDROGENASE-RELATED"/>
    <property type="match status" value="1"/>
</dbReference>
<evidence type="ECO:0000256" key="5">
    <source>
        <dbReference type="ARBA" id="ARBA00023002"/>
    </source>
</evidence>
<name>X0V8Q3_9ZZZZ</name>
<comment type="caution">
    <text evidence="6">The sequence shown here is derived from an EMBL/GenBank/DDBJ whole genome shotgun (WGS) entry which is preliminary data.</text>
</comment>
<dbReference type="AlphaFoldDB" id="X0V8Q3"/>
<keyword evidence="5" id="KW-0560">Oxidoreductase</keyword>
<dbReference type="Gene3D" id="3.40.50.720">
    <property type="entry name" value="NAD(P)-binding Rossmann-like Domain"/>
    <property type="match status" value="1"/>
</dbReference>
<dbReference type="Gene3D" id="3.90.180.10">
    <property type="entry name" value="Medium-chain alcohol dehydrogenases, catalytic domain"/>
    <property type="match status" value="1"/>
</dbReference>
<evidence type="ECO:0000256" key="3">
    <source>
        <dbReference type="ARBA" id="ARBA00022723"/>
    </source>
</evidence>
<protein>
    <recommendedName>
        <fullName evidence="7">Alcohol dehydrogenase-like C-terminal domain-containing protein</fullName>
    </recommendedName>
</protein>
<evidence type="ECO:0000313" key="6">
    <source>
        <dbReference type="EMBL" id="GAG14534.1"/>
    </source>
</evidence>
<keyword evidence="4" id="KW-0862">Zinc</keyword>